<comment type="caution">
    <text evidence="2">The sequence shown here is derived from an EMBL/GenBank/DDBJ whole genome shotgun (WGS) entry which is preliminary data.</text>
</comment>
<accession>A0A4Z2GDK2</accession>
<feature type="region of interest" description="Disordered" evidence="1">
    <location>
        <begin position="94"/>
        <end position="120"/>
    </location>
</feature>
<evidence type="ECO:0000313" key="2">
    <source>
        <dbReference type="EMBL" id="TNN51647.1"/>
    </source>
</evidence>
<sequence length="120" mass="12587">MPLFDSQQKCKPHYHPVCGVKVTGSRRGGKVGPLPPLRVIQSPVIGGGKEKGATKPTSSEVSLEVALSLADTQAALNTLTTGVWGDREARFLPPAPHAAAHKDIAGPTDPASGRARYRAQ</sequence>
<name>A0A4Z2GDK2_9TELE</name>
<protein>
    <submittedName>
        <fullName evidence="2">Uncharacterized protein</fullName>
    </submittedName>
</protein>
<reference evidence="2 3" key="1">
    <citation type="submission" date="2019-03" db="EMBL/GenBank/DDBJ databases">
        <title>First draft genome of Liparis tanakae, snailfish: a comprehensive survey of snailfish specific genes.</title>
        <authorList>
            <person name="Kim W."/>
            <person name="Song I."/>
            <person name="Jeong J.-H."/>
            <person name="Kim D."/>
            <person name="Kim S."/>
            <person name="Ryu S."/>
            <person name="Song J.Y."/>
            <person name="Lee S.K."/>
        </authorList>
    </citation>
    <scope>NUCLEOTIDE SEQUENCE [LARGE SCALE GENOMIC DNA]</scope>
    <source>
        <tissue evidence="2">Muscle</tissue>
    </source>
</reference>
<gene>
    <name evidence="2" type="ORF">EYF80_038163</name>
</gene>
<evidence type="ECO:0000313" key="3">
    <source>
        <dbReference type="Proteomes" id="UP000314294"/>
    </source>
</evidence>
<proteinExistence type="predicted"/>
<evidence type="ECO:0000256" key="1">
    <source>
        <dbReference type="SAM" id="MobiDB-lite"/>
    </source>
</evidence>
<dbReference type="Proteomes" id="UP000314294">
    <property type="component" value="Unassembled WGS sequence"/>
</dbReference>
<dbReference type="AlphaFoldDB" id="A0A4Z2GDK2"/>
<dbReference type="EMBL" id="SRLO01000575">
    <property type="protein sequence ID" value="TNN51647.1"/>
    <property type="molecule type" value="Genomic_DNA"/>
</dbReference>
<organism evidence="2 3">
    <name type="scientific">Liparis tanakae</name>
    <name type="common">Tanaka's snailfish</name>
    <dbReference type="NCBI Taxonomy" id="230148"/>
    <lineage>
        <taxon>Eukaryota</taxon>
        <taxon>Metazoa</taxon>
        <taxon>Chordata</taxon>
        <taxon>Craniata</taxon>
        <taxon>Vertebrata</taxon>
        <taxon>Euteleostomi</taxon>
        <taxon>Actinopterygii</taxon>
        <taxon>Neopterygii</taxon>
        <taxon>Teleostei</taxon>
        <taxon>Neoteleostei</taxon>
        <taxon>Acanthomorphata</taxon>
        <taxon>Eupercaria</taxon>
        <taxon>Perciformes</taxon>
        <taxon>Cottioidei</taxon>
        <taxon>Cottales</taxon>
        <taxon>Liparidae</taxon>
        <taxon>Liparis</taxon>
    </lineage>
</organism>
<keyword evidence="3" id="KW-1185">Reference proteome</keyword>